<gene>
    <name evidence="4" type="ORF">COO20_22250</name>
</gene>
<dbReference type="InterPro" id="IPR007837">
    <property type="entry name" value="DinB"/>
</dbReference>
<feature type="binding site" evidence="3">
    <location>
        <position position="132"/>
    </location>
    <ligand>
        <name>a divalent metal cation</name>
        <dbReference type="ChEBI" id="CHEBI:60240"/>
    </ligand>
</feature>
<comment type="similarity">
    <text evidence="1">Belongs to the DinB family.</text>
</comment>
<dbReference type="SUPFAM" id="SSF109854">
    <property type="entry name" value="DinB/YfiT-like putative metalloenzymes"/>
    <property type="match status" value="1"/>
</dbReference>
<dbReference type="Pfam" id="PF05163">
    <property type="entry name" value="DinB"/>
    <property type="match status" value="1"/>
</dbReference>
<feature type="binding site" evidence="3">
    <location>
        <position position="49"/>
    </location>
    <ligand>
        <name>a divalent metal cation</name>
        <dbReference type="ChEBI" id="CHEBI:60240"/>
    </ligand>
</feature>
<dbReference type="GO" id="GO:0046872">
    <property type="term" value="F:metal ion binding"/>
    <property type="evidence" value="ECO:0007669"/>
    <property type="project" value="UniProtKB-KW"/>
</dbReference>
<dbReference type="Gene3D" id="1.20.120.450">
    <property type="entry name" value="dinb family like domain"/>
    <property type="match status" value="1"/>
</dbReference>
<accession>A0A2N3KGS4</accession>
<evidence type="ECO:0000256" key="1">
    <source>
        <dbReference type="ARBA" id="ARBA00008635"/>
    </source>
</evidence>
<dbReference type="OrthoDB" id="9807509at2"/>
<evidence type="ECO:0000313" key="4">
    <source>
        <dbReference type="EMBL" id="PKR49745.1"/>
    </source>
</evidence>
<comment type="caution">
    <text evidence="4">The sequence shown here is derived from an EMBL/GenBank/DDBJ whole genome shotgun (WGS) entry which is preliminary data.</text>
</comment>
<protein>
    <submittedName>
        <fullName evidence="4">Damage-inducible protein DinB</fullName>
    </submittedName>
</protein>
<dbReference type="EMBL" id="NWTK01000018">
    <property type="protein sequence ID" value="PKR49745.1"/>
    <property type="molecule type" value="Genomic_DNA"/>
</dbReference>
<dbReference type="Proteomes" id="UP000233597">
    <property type="component" value="Unassembled WGS sequence"/>
</dbReference>
<dbReference type="RefSeq" id="WP_101270542.1">
    <property type="nucleotide sequence ID" value="NZ_NWTK01000018.1"/>
</dbReference>
<organism evidence="4 5">
    <name type="scientific">Thalassospira marina</name>
    <dbReference type="NCBI Taxonomy" id="2048283"/>
    <lineage>
        <taxon>Bacteria</taxon>
        <taxon>Pseudomonadati</taxon>
        <taxon>Pseudomonadota</taxon>
        <taxon>Alphaproteobacteria</taxon>
        <taxon>Rhodospirillales</taxon>
        <taxon>Thalassospiraceae</taxon>
        <taxon>Thalassospira</taxon>
    </lineage>
</organism>
<dbReference type="AlphaFoldDB" id="A0A2N3KGS4"/>
<evidence type="ECO:0000313" key="5">
    <source>
        <dbReference type="Proteomes" id="UP000233597"/>
    </source>
</evidence>
<name>A0A2N3KGS4_9PROT</name>
<dbReference type="InterPro" id="IPR034660">
    <property type="entry name" value="DinB/YfiT-like"/>
</dbReference>
<evidence type="ECO:0000256" key="2">
    <source>
        <dbReference type="ARBA" id="ARBA00022723"/>
    </source>
</evidence>
<evidence type="ECO:0000256" key="3">
    <source>
        <dbReference type="PIRSR" id="PIRSR607837-1"/>
    </source>
</evidence>
<proteinExistence type="inferred from homology"/>
<dbReference type="PANTHER" id="PTHR37302:SF1">
    <property type="entry name" value="PROTEIN DINB"/>
    <property type="match status" value="1"/>
</dbReference>
<sequence>MNAAYFQMFARYNQWANNHVIAACKTLEQVDLDAPREAFFPSIIKTLNHLLVGDTLWLARLRGEIRHMALNEVPWPLFDDYKAARIAFDGDLIAYVDGLGDDDIADVVQYKNVAGKPFATPRNVILGHVFNHQTHHRGQVHSQLIGAGCPSLEIDMIYFARLQGYSQ</sequence>
<feature type="binding site" evidence="3">
    <location>
        <position position="136"/>
    </location>
    <ligand>
        <name>a divalent metal cation</name>
        <dbReference type="ChEBI" id="CHEBI:60240"/>
    </ligand>
</feature>
<keyword evidence="2 3" id="KW-0479">Metal-binding</keyword>
<reference evidence="4 5" key="1">
    <citation type="submission" date="2017-09" db="EMBL/GenBank/DDBJ databases">
        <title>Biodiversity and function of Thalassospira species in the particle-attached aromatic-hydrocarbon-degrading consortia from the surface seawater of the South China Sea.</title>
        <authorList>
            <person name="Dong C."/>
            <person name="Liu R."/>
            <person name="Shao Z."/>
        </authorList>
    </citation>
    <scope>NUCLEOTIDE SEQUENCE [LARGE SCALE GENOMIC DNA]</scope>
    <source>
        <strain evidence="4 5">CSC1P2</strain>
    </source>
</reference>
<dbReference type="PANTHER" id="PTHR37302">
    <property type="entry name" value="SLR1116 PROTEIN"/>
    <property type="match status" value="1"/>
</dbReference>